<dbReference type="PROSITE" id="PS00842">
    <property type="entry name" value="XPG_2"/>
    <property type="match status" value="1"/>
</dbReference>
<feature type="compositionally biased region" description="Polar residues" evidence="14">
    <location>
        <begin position="471"/>
        <end position="483"/>
    </location>
</feature>
<reference evidence="17 18" key="1">
    <citation type="journal article" date="2024" name="J. Plant Pathol.">
        <title>Sequence and assembly of the genome of Seiridium unicorne, isolate CBS 538.82, causal agent of cypress canker disease.</title>
        <authorList>
            <person name="Scali E."/>
            <person name="Rocca G.D."/>
            <person name="Danti R."/>
            <person name="Garbelotto M."/>
            <person name="Barberini S."/>
            <person name="Baroncelli R."/>
            <person name="Emiliani G."/>
        </authorList>
    </citation>
    <scope>NUCLEOTIDE SEQUENCE [LARGE SCALE GENOMIC DNA]</scope>
    <source>
        <strain evidence="17 18">BM-138-508</strain>
    </source>
</reference>
<dbReference type="CDD" id="cd09908">
    <property type="entry name" value="H3TH_EXO1"/>
    <property type="match status" value="1"/>
</dbReference>
<dbReference type="Pfam" id="PF00752">
    <property type="entry name" value="XPG_N"/>
    <property type="match status" value="1"/>
</dbReference>
<evidence type="ECO:0000259" key="15">
    <source>
        <dbReference type="SMART" id="SM00484"/>
    </source>
</evidence>
<name>A0ABR2UFP2_9PEZI</name>
<gene>
    <name evidence="17" type="ORF">SUNI508_02649</name>
</gene>
<evidence type="ECO:0000256" key="10">
    <source>
        <dbReference type="ARBA" id="ARBA00022881"/>
    </source>
</evidence>
<proteinExistence type="inferred from homology"/>
<evidence type="ECO:0000256" key="5">
    <source>
        <dbReference type="ARBA" id="ARBA00022723"/>
    </source>
</evidence>
<feature type="compositionally biased region" description="Low complexity" evidence="14">
    <location>
        <begin position="609"/>
        <end position="621"/>
    </location>
</feature>
<feature type="region of interest" description="Disordered" evidence="14">
    <location>
        <begin position="471"/>
        <end position="492"/>
    </location>
</feature>
<feature type="region of interest" description="Disordered" evidence="14">
    <location>
        <begin position="404"/>
        <end position="429"/>
    </location>
</feature>
<keyword evidence="6" id="KW-0227">DNA damage</keyword>
<dbReference type="SUPFAM" id="SSF88723">
    <property type="entry name" value="PIN domain-like"/>
    <property type="match status" value="1"/>
</dbReference>
<dbReference type="InterPro" id="IPR044752">
    <property type="entry name" value="PIN-like_EXO1"/>
</dbReference>
<evidence type="ECO:0000313" key="18">
    <source>
        <dbReference type="Proteomes" id="UP001408356"/>
    </source>
</evidence>
<dbReference type="InterPro" id="IPR008918">
    <property type="entry name" value="HhH2"/>
</dbReference>
<keyword evidence="11" id="KW-0238">DNA-binding</keyword>
<dbReference type="SMART" id="SM00485">
    <property type="entry name" value="XPGN"/>
    <property type="match status" value="1"/>
</dbReference>
<evidence type="ECO:0000256" key="4">
    <source>
        <dbReference type="ARBA" id="ARBA00022722"/>
    </source>
</evidence>
<dbReference type="Gene3D" id="1.10.150.20">
    <property type="entry name" value="5' to 3' exonuclease, C-terminal subdomain"/>
    <property type="match status" value="1"/>
</dbReference>
<dbReference type="SMART" id="SM00279">
    <property type="entry name" value="HhH2"/>
    <property type="match status" value="1"/>
</dbReference>
<feature type="compositionally biased region" description="Low complexity" evidence="14">
    <location>
        <begin position="628"/>
        <end position="644"/>
    </location>
</feature>
<organism evidence="17 18">
    <name type="scientific">Seiridium unicorne</name>
    <dbReference type="NCBI Taxonomy" id="138068"/>
    <lineage>
        <taxon>Eukaryota</taxon>
        <taxon>Fungi</taxon>
        <taxon>Dikarya</taxon>
        <taxon>Ascomycota</taxon>
        <taxon>Pezizomycotina</taxon>
        <taxon>Sordariomycetes</taxon>
        <taxon>Xylariomycetidae</taxon>
        <taxon>Amphisphaeriales</taxon>
        <taxon>Sporocadaceae</taxon>
        <taxon>Seiridium</taxon>
    </lineage>
</organism>
<evidence type="ECO:0000256" key="7">
    <source>
        <dbReference type="ARBA" id="ARBA00022801"/>
    </source>
</evidence>
<evidence type="ECO:0000256" key="12">
    <source>
        <dbReference type="ARBA" id="ARBA00023204"/>
    </source>
</evidence>
<feature type="compositionally biased region" description="Polar residues" evidence="14">
    <location>
        <begin position="645"/>
        <end position="656"/>
    </location>
</feature>
<feature type="region of interest" description="Disordered" evidence="14">
    <location>
        <begin position="609"/>
        <end position="703"/>
    </location>
</feature>
<evidence type="ECO:0000256" key="13">
    <source>
        <dbReference type="ARBA" id="ARBA00023242"/>
    </source>
</evidence>
<keyword evidence="9" id="KW-0460">Magnesium</keyword>
<evidence type="ECO:0000256" key="11">
    <source>
        <dbReference type="ARBA" id="ARBA00023125"/>
    </source>
</evidence>
<keyword evidence="13" id="KW-0539">Nucleus</keyword>
<keyword evidence="10" id="KW-0267">Excision nuclease</keyword>
<feature type="compositionally biased region" description="Polar residues" evidence="14">
    <location>
        <begin position="416"/>
        <end position="429"/>
    </location>
</feature>
<protein>
    <submittedName>
        <fullName evidence="17">Exonuclease 1</fullName>
    </submittedName>
</protein>
<comment type="subcellular location">
    <subcellularLocation>
        <location evidence="2">Nucleus</location>
    </subcellularLocation>
</comment>
<dbReference type="InterPro" id="IPR037315">
    <property type="entry name" value="EXO1_H3TH"/>
</dbReference>
<dbReference type="SMART" id="SM00484">
    <property type="entry name" value="XPGI"/>
    <property type="match status" value="1"/>
</dbReference>
<keyword evidence="18" id="KW-1185">Reference proteome</keyword>
<evidence type="ECO:0000313" key="17">
    <source>
        <dbReference type="EMBL" id="KAK9413450.1"/>
    </source>
</evidence>
<dbReference type="CDD" id="cd09857">
    <property type="entry name" value="PIN_EXO1"/>
    <property type="match status" value="1"/>
</dbReference>
<dbReference type="InterPro" id="IPR006084">
    <property type="entry name" value="XPG/Rad2"/>
</dbReference>
<dbReference type="PROSITE" id="PS00841">
    <property type="entry name" value="XPG_1"/>
    <property type="match status" value="1"/>
</dbReference>
<dbReference type="InterPro" id="IPR036279">
    <property type="entry name" value="5-3_exonuclease_C_sf"/>
</dbReference>
<dbReference type="PANTHER" id="PTHR11081:SF65">
    <property type="entry name" value="DNA DAMAGE-INDUCIBLE PROTEIN DIN7-RELATED"/>
    <property type="match status" value="1"/>
</dbReference>
<accession>A0ABR2UFP2</accession>
<evidence type="ECO:0000259" key="16">
    <source>
        <dbReference type="SMART" id="SM00485"/>
    </source>
</evidence>
<comment type="cofactor">
    <cofactor evidence="1">
        <name>Mg(2+)</name>
        <dbReference type="ChEBI" id="CHEBI:18420"/>
    </cofactor>
</comment>
<dbReference type="EMBL" id="JARVKF010000440">
    <property type="protein sequence ID" value="KAK9413450.1"/>
    <property type="molecule type" value="Genomic_DNA"/>
</dbReference>
<dbReference type="Proteomes" id="UP001408356">
    <property type="component" value="Unassembled WGS sequence"/>
</dbReference>
<dbReference type="InterPro" id="IPR006085">
    <property type="entry name" value="XPG_DNA_repair_N"/>
</dbReference>
<dbReference type="SUPFAM" id="SSF47807">
    <property type="entry name" value="5' to 3' exonuclease, C-terminal subdomain"/>
    <property type="match status" value="1"/>
</dbReference>
<evidence type="ECO:0000256" key="1">
    <source>
        <dbReference type="ARBA" id="ARBA00001946"/>
    </source>
</evidence>
<dbReference type="Pfam" id="PF00867">
    <property type="entry name" value="XPG_I"/>
    <property type="match status" value="1"/>
</dbReference>
<feature type="domain" description="XPG-I" evidence="15">
    <location>
        <begin position="138"/>
        <end position="208"/>
    </location>
</feature>
<evidence type="ECO:0000256" key="8">
    <source>
        <dbReference type="ARBA" id="ARBA00022839"/>
    </source>
</evidence>
<dbReference type="PRINTS" id="PR00853">
    <property type="entry name" value="XPGRADSUPER"/>
</dbReference>
<keyword evidence="4" id="KW-0540">Nuclease</keyword>
<dbReference type="PANTHER" id="PTHR11081">
    <property type="entry name" value="FLAP ENDONUCLEASE FAMILY MEMBER"/>
    <property type="match status" value="1"/>
</dbReference>
<dbReference type="InterPro" id="IPR019974">
    <property type="entry name" value="XPG_CS"/>
</dbReference>
<comment type="caution">
    <text evidence="17">The sequence shown here is derived from an EMBL/GenBank/DDBJ whole genome shotgun (WGS) entry which is preliminary data.</text>
</comment>
<comment type="similarity">
    <text evidence="3">Belongs to the XPG/RAD2 endonuclease family. EXO1 subfamily.</text>
</comment>
<feature type="compositionally biased region" description="Low complexity" evidence="14">
    <location>
        <begin position="349"/>
        <end position="359"/>
    </location>
</feature>
<sequence length="763" mass="84463">MGVSGLLPLLKSIQRPTELKKCKGETLAVDAYGWLHRGAIACAIELAEGKPTHKYVAYCMRRVKMMQHFGVTPYLVFDGGYLPSKAGEEAHRRKRRQESRQAGMELLKAGKPSLAHKELQKAVDISPEMARNVIEELKKLGLPYIVAPYEADPQMVYLERQGLVSGIVSEDSDLLVFGAKRLFTKLDEYGQCIEINRRDFAACRDLHMVDWTDAQFRQMAIFSGCDYLQGVKDLGLKTAYRMLRKYKSPERVLKRIQLEGKLRIPPTYSEQFHQAELTFLYQRVYCPTAQEQVFLTPLPKDLNVDDMPFIGAAVEPSIARAIALGDINPITKDAIVLPPSPESRKRRASSSAQASHSAAHPNKKPIESYFKKDERIPLGNMDPNCFTIDPQRVASMTEDGERPIVFPLPRPYVDDATTQPNNTVRPYTNSRSAIRSPRNLRRRTEPISNLLVNAGTSLGSTSRRQTLGPLTQTMSPEQQSGNTIHGRPPKKARLCGDATLTTLSSGETSKFFPTGKKRSAAASKSEGYLMSDDSIEDALRDLPDLDGWQSVKKGKQVLVFEEQSQESTESTSKDDEGEVTNLTSACETGDPEVPINSKISQFAFQEIPTSSSRKTRCSFSSQPTPVFSSRSSIASSTPASSCSSVRTTVTAQSTPATPFMTPLQRMGARALNGTKQPPTPTFAVPNSVKRSSAGRRSLDNLPVNPAFVPLPPMDLAEVEALHQTEGSEDMIVPDSENEDEDQENLGKRGHGSRRMDLSRFLFA</sequence>
<feature type="domain" description="XPG N-terminal" evidence="16">
    <location>
        <begin position="1"/>
        <end position="99"/>
    </location>
</feature>
<dbReference type="InterPro" id="IPR006086">
    <property type="entry name" value="XPG-I_dom"/>
</dbReference>
<evidence type="ECO:0000256" key="14">
    <source>
        <dbReference type="SAM" id="MobiDB-lite"/>
    </source>
</evidence>
<dbReference type="GO" id="GO:0004527">
    <property type="term" value="F:exonuclease activity"/>
    <property type="evidence" value="ECO:0007669"/>
    <property type="project" value="UniProtKB-KW"/>
</dbReference>
<evidence type="ECO:0000256" key="6">
    <source>
        <dbReference type="ARBA" id="ARBA00022763"/>
    </source>
</evidence>
<keyword evidence="5" id="KW-0479">Metal-binding</keyword>
<dbReference type="Gene3D" id="3.40.50.1010">
    <property type="entry name" value="5'-nuclease"/>
    <property type="match status" value="1"/>
</dbReference>
<keyword evidence="12" id="KW-0234">DNA repair</keyword>
<feature type="region of interest" description="Disordered" evidence="14">
    <location>
        <begin position="722"/>
        <end position="763"/>
    </location>
</feature>
<feature type="region of interest" description="Disordered" evidence="14">
    <location>
        <begin position="335"/>
        <end position="367"/>
    </location>
</feature>
<evidence type="ECO:0000256" key="2">
    <source>
        <dbReference type="ARBA" id="ARBA00004123"/>
    </source>
</evidence>
<evidence type="ECO:0000256" key="9">
    <source>
        <dbReference type="ARBA" id="ARBA00022842"/>
    </source>
</evidence>
<keyword evidence="7" id="KW-0378">Hydrolase</keyword>
<dbReference type="InterPro" id="IPR029060">
    <property type="entry name" value="PIN-like_dom_sf"/>
</dbReference>
<evidence type="ECO:0000256" key="3">
    <source>
        <dbReference type="ARBA" id="ARBA00010563"/>
    </source>
</evidence>
<keyword evidence="8 17" id="KW-0269">Exonuclease</keyword>